<dbReference type="AlphaFoldDB" id="A0A167WW74"/>
<dbReference type="GO" id="GO:0008124">
    <property type="term" value="F:4-alpha-hydroxytetrahydrobiopterin dehydratase activity"/>
    <property type="evidence" value="ECO:0007669"/>
    <property type="project" value="UniProtKB-EC"/>
</dbReference>
<name>A0A167WW74_9HYPO</name>
<evidence type="ECO:0000313" key="8">
    <source>
        <dbReference type="Proteomes" id="UP000076874"/>
    </source>
</evidence>
<dbReference type="PANTHER" id="PTHR12599">
    <property type="entry name" value="PTERIN-4-ALPHA-CARBINOLAMINE DEHYDRATASE"/>
    <property type="match status" value="1"/>
</dbReference>
<dbReference type="Gene3D" id="3.30.1360.20">
    <property type="entry name" value="Transcriptional coactivator/pterin dehydratase"/>
    <property type="match status" value="1"/>
</dbReference>
<feature type="region of interest" description="Disordered" evidence="6">
    <location>
        <begin position="49"/>
        <end position="81"/>
    </location>
</feature>
<evidence type="ECO:0000256" key="6">
    <source>
        <dbReference type="SAM" id="MobiDB-lite"/>
    </source>
</evidence>
<dbReference type="GO" id="GO:0006729">
    <property type="term" value="P:tetrahydrobiopterin biosynthetic process"/>
    <property type="evidence" value="ECO:0007669"/>
    <property type="project" value="InterPro"/>
</dbReference>
<dbReference type="InterPro" id="IPR036428">
    <property type="entry name" value="PCD_sf"/>
</dbReference>
<sequence>MVWTRLALSARVPCSAVFSSPPAARLPAPLVASPSAAAAALRPAFVRSRPPSASVRRTMSTAPPPPPQPPTPPRIVASSEAEAEAVRAALQRLLPSSPASSSGPPGRWSLTATGDGVERSFRFKNFTKTWDFMTAVALQCKLKNHHPEWSNVYNTTFVRWTTHNPHGLTRKDVEMAAVCDDLARDFGEVVEATPTENAASAAPACGLAGLANSAASAAGGSCCIPSKGETNKAP</sequence>
<organism evidence="7 8">
    <name type="scientific">Niveomyces insectorum RCEF 264</name>
    <dbReference type="NCBI Taxonomy" id="1081102"/>
    <lineage>
        <taxon>Eukaryota</taxon>
        <taxon>Fungi</taxon>
        <taxon>Dikarya</taxon>
        <taxon>Ascomycota</taxon>
        <taxon>Pezizomycotina</taxon>
        <taxon>Sordariomycetes</taxon>
        <taxon>Hypocreomycetidae</taxon>
        <taxon>Hypocreales</taxon>
        <taxon>Cordycipitaceae</taxon>
        <taxon>Niveomyces</taxon>
    </lineage>
</organism>
<feature type="compositionally biased region" description="Pro residues" evidence="6">
    <location>
        <begin position="62"/>
        <end position="73"/>
    </location>
</feature>
<gene>
    <name evidence="7" type="ORF">SPI_02898</name>
</gene>
<dbReference type="OrthoDB" id="277398at2759"/>
<evidence type="ECO:0000256" key="5">
    <source>
        <dbReference type="ARBA" id="ARBA00030497"/>
    </source>
</evidence>
<dbReference type="PANTHER" id="PTHR12599:SF0">
    <property type="entry name" value="PTERIN-4-ALPHA-CARBINOLAMINE DEHYDRATASE"/>
    <property type="match status" value="1"/>
</dbReference>
<comment type="caution">
    <text evidence="7">The sequence shown here is derived from an EMBL/GenBank/DDBJ whole genome shotgun (WGS) entry which is preliminary data.</text>
</comment>
<reference evidence="7 8" key="1">
    <citation type="journal article" date="2016" name="Genome Biol. Evol.">
        <title>Divergent and convergent evolution of fungal pathogenicity.</title>
        <authorList>
            <person name="Shang Y."/>
            <person name="Xiao G."/>
            <person name="Zheng P."/>
            <person name="Cen K."/>
            <person name="Zhan S."/>
            <person name="Wang C."/>
        </authorList>
    </citation>
    <scope>NUCLEOTIDE SEQUENCE [LARGE SCALE GENOMIC DNA]</scope>
    <source>
        <strain evidence="7 8">RCEF 264</strain>
    </source>
</reference>
<dbReference type="CDD" id="cd00488">
    <property type="entry name" value="PCD_DCoH"/>
    <property type="match status" value="1"/>
</dbReference>
<dbReference type="Proteomes" id="UP000076874">
    <property type="component" value="Unassembled WGS sequence"/>
</dbReference>
<evidence type="ECO:0000256" key="3">
    <source>
        <dbReference type="ARBA" id="ARBA00013252"/>
    </source>
</evidence>
<proteinExistence type="inferred from homology"/>
<evidence type="ECO:0000256" key="2">
    <source>
        <dbReference type="ARBA" id="ARBA00006472"/>
    </source>
</evidence>
<dbReference type="STRING" id="1081102.A0A167WW74"/>
<evidence type="ECO:0000256" key="4">
    <source>
        <dbReference type="ARBA" id="ARBA00023239"/>
    </source>
</evidence>
<comment type="similarity">
    <text evidence="2">Belongs to the pterin-4-alpha-carbinolamine dehydratase family.</text>
</comment>
<dbReference type="EC" id="4.2.1.96" evidence="3"/>
<dbReference type="Pfam" id="PF01329">
    <property type="entry name" value="Pterin_4a"/>
    <property type="match status" value="1"/>
</dbReference>
<comment type="catalytic activity">
    <reaction evidence="1">
        <text>(4aS,6R)-4a-hydroxy-L-erythro-5,6,7,8-tetrahydrobiopterin = (6R)-L-erythro-6,7-dihydrobiopterin + H2O</text>
        <dbReference type="Rhea" id="RHEA:11920"/>
        <dbReference type="ChEBI" id="CHEBI:15377"/>
        <dbReference type="ChEBI" id="CHEBI:15642"/>
        <dbReference type="ChEBI" id="CHEBI:43120"/>
        <dbReference type="EC" id="4.2.1.96"/>
    </reaction>
</comment>
<dbReference type="EMBL" id="AZHD01000004">
    <property type="protein sequence ID" value="OAA64251.1"/>
    <property type="molecule type" value="Genomic_DNA"/>
</dbReference>
<dbReference type="SUPFAM" id="SSF55248">
    <property type="entry name" value="PCD-like"/>
    <property type="match status" value="1"/>
</dbReference>
<accession>A0A167WW74</accession>
<evidence type="ECO:0000256" key="1">
    <source>
        <dbReference type="ARBA" id="ARBA00001554"/>
    </source>
</evidence>
<keyword evidence="4" id="KW-0456">Lyase</keyword>
<protein>
    <recommendedName>
        <fullName evidence="3">4a-hydroxytetrahydrobiopterin dehydratase</fullName>
        <ecNumber evidence="3">4.2.1.96</ecNumber>
    </recommendedName>
    <alternativeName>
        <fullName evidence="5">4-alpha-hydroxy-tetrahydropterin dehydratase</fullName>
    </alternativeName>
</protein>
<keyword evidence="8" id="KW-1185">Reference proteome</keyword>
<dbReference type="InterPro" id="IPR001533">
    <property type="entry name" value="Pterin_deHydtase"/>
</dbReference>
<evidence type="ECO:0000313" key="7">
    <source>
        <dbReference type="EMBL" id="OAA64251.1"/>
    </source>
</evidence>